<feature type="region of interest" description="Disordered" evidence="1">
    <location>
        <begin position="1"/>
        <end position="25"/>
    </location>
</feature>
<dbReference type="AlphaFoldDB" id="A0A2M7G9H3"/>
<evidence type="ECO:0000313" key="3">
    <source>
        <dbReference type="Proteomes" id="UP000231019"/>
    </source>
</evidence>
<reference evidence="2 3" key="1">
    <citation type="submission" date="2017-09" db="EMBL/GenBank/DDBJ databases">
        <title>Depth-based differentiation of microbial function through sediment-hosted aquifers and enrichment of novel symbionts in the deep terrestrial subsurface.</title>
        <authorList>
            <person name="Probst A.J."/>
            <person name="Ladd B."/>
            <person name="Jarett J.K."/>
            <person name="Geller-Mcgrath D.E."/>
            <person name="Sieber C.M."/>
            <person name="Emerson J.B."/>
            <person name="Anantharaman K."/>
            <person name="Thomas B.C."/>
            <person name="Malmstrom R."/>
            <person name="Stieglmeier M."/>
            <person name="Klingl A."/>
            <person name="Woyke T."/>
            <person name="Ryan C.M."/>
            <person name="Banfield J.F."/>
        </authorList>
    </citation>
    <scope>NUCLEOTIDE SEQUENCE [LARGE SCALE GENOMIC DNA]</scope>
    <source>
        <strain evidence="2">CG17_big_fil_post_rev_8_21_14_2_50_48_46</strain>
    </source>
</reference>
<comment type="caution">
    <text evidence="2">The sequence shown here is derived from an EMBL/GenBank/DDBJ whole genome shotgun (WGS) entry which is preliminary data.</text>
</comment>
<dbReference type="EMBL" id="PFFQ01000011">
    <property type="protein sequence ID" value="PIW18759.1"/>
    <property type="molecule type" value="Genomic_DNA"/>
</dbReference>
<evidence type="ECO:0000313" key="2">
    <source>
        <dbReference type="EMBL" id="PIW18759.1"/>
    </source>
</evidence>
<organism evidence="2 3">
    <name type="scientific">bacterium (Candidatus Blackallbacteria) CG17_big_fil_post_rev_8_21_14_2_50_48_46</name>
    <dbReference type="NCBI Taxonomy" id="2014261"/>
    <lineage>
        <taxon>Bacteria</taxon>
        <taxon>Candidatus Blackallbacteria</taxon>
    </lineage>
</organism>
<gene>
    <name evidence="2" type="ORF">COW36_03415</name>
</gene>
<evidence type="ECO:0000256" key="1">
    <source>
        <dbReference type="SAM" id="MobiDB-lite"/>
    </source>
</evidence>
<sequence>MSTEENPFTRQRDQQEVTLHTKKTKAQTDNLEELTTRSFSIYRSDIQHIEELADKLSEFRRKKVNNSLVIRVALNYLRESLKKNKDSVRFEQEMERIIKDSI</sequence>
<accession>A0A2M7G9H3</accession>
<dbReference type="Proteomes" id="UP000231019">
    <property type="component" value="Unassembled WGS sequence"/>
</dbReference>
<name>A0A2M7G9H3_9BACT</name>
<protein>
    <submittedName>
        <fullName evidence="2">Uncharacterized protein</fullName>
    </submittedName>
</protein>
<proteinExistence type="predicted"/>